<name>A0A4Y4CVZ8_ZOORA</name>
<evidence type="ECO:0000256" key="2">
    <source>
        <dbReference type="ARBA" id="ARBA00022670"/>
    </source>
</evidence>
<dbReference type="OrthoDB" id="9808862at2"/>
<dbReference type="SUPFAM" id="SSF53163">
    <property type="entry name" value="HybD-like"/>
    <property type="match status" value="1"/>
</dbReference>
<dbReference type="GO" id="GO:0016485">
    <property type="term" value="P:protein processing"/>
    <property type="evidence" value="ECO:0007669"/>
    <property type="project" value="TreeGrafter"/>
</dbReference>
<dbReference type="CDD" id="cd00518">
    <property type="entry name" value="H2MP"/>
    <property type="match status" value="1"/>
</dbReference>
<dbReference type="PANTHER" id="PTHR30302">
    <property type="entry name" value="HYDROGENASE 1 MATURATION PROTEASE"/>
    <property type="match status" value="1"/>
</dbReference>
<protein>
    <recommendedName>
        <fullName evidence="7">Hydrogenase maturation protease</fullName>
    </recommendedName>
</protein>
<accession>A0A4Y4CVZ8</accession>
<evidence type="ECO:0000256" key="4">
    <source>
        <dbReference type="ARBA" id="ARBA00022801"/>
    </source>
</evidence>
<keyword evidence="3" id="KW-0064">Aspartyl protease</keyword>
<dbReference type="InterPro" id="IPR000671">
    <property type="entry name" value="Peptidase_A31"/>
</dbReference>
<dbReference type="EMBL" id="BJNV01000063">
    <property type="protein sequence ID" value="GEC97081.1"/>
    <property type="molecule type" value="Genomic_DNA"/>
</dbReference>
<dbReference type="AlphaFoldDB" id="A0A4Y4CVZ8"/>
<sequence>MGYERIHVICFGNELHGDDGFGPAVHICLAAAPLPAHVRLLRADIAGLAAINCFEGCGQAIVVDALRGFGPAGSLHALDPADFAADAARAEAPAGFHGAGLGALLQLLPAALDRLPQIRLIGVEAARVAPFSPGLSASVAARVGEAAEHIRKAWQ</sequence>
<dbReference type="GO" id="GO:0008047">
    <property type="term" value="F:enzyme activator activity"/>
    <property type="evidence" value="ECO:0007669"/>
    <property type="project" value="InterPro"/>
</dbReference>
<reference evidence="5 6" key="1">
    <citation type="submission" date="2019-06" db="EMBL/GenBank/DDBJ databases">
        <title>Whole genome shotgun sequence of Zoogloea ramigera NBRC 15342.</title>
        <authorList>
            <person name="Hosoyama A."/>
            <person name="Uohara A."/>
            <person name="Ohji S."/>
            <person name="Ichikawa N."/>
        </authorList>
    </citation>
    <scope>NUCLEOTIDE SEQUENCE [LARGE SCALE GENOMIC DNA]</scope>
    <source>
        <strain evidence="5 6">NBRC 15342</strain>
    </source>
</reference>
<dbReference type="NCBIfam" id="TIGR00072">
    <property type="entry name" value="hydrog_prot"/>
    <property type="match status" value="1"/>
</dbReference>
<gene>
    <name evidence="5" type="ORF">ZRA01_31540</name>
</gene>
<dbReference type="Gene3D" id="3.40.50.1450">
    <property type="entry name" value="HybD-like"/>
    <property type="match status" value="1"/>
</dbReference>
<evidence type="ECO:0000256" key="3">
    <source>
        <dbReference type="ARBA" id="ARBA00022750"/>
    </source>
</evidence>
<dbReference type="PANTHER" id="PTHR30302:SF1">
    <property type="entry name" value="HYDROGENASE 2 MATURATION PROTEASE"/>
    <property type="match status" value="1"/>
</dbReference>
<comment type="caution">
    <text evidence="5">The sequence shown here is derived from an EMBL/GenBank/DDBJ whole genome shotgun (WGS) entry which is preliminary data.</text>
</comment>
<keyword evidence="2" id="KW-0645">Protease</keyword>
<keyword evidence="6" id="KW-1185">Reference proteome</keyword>
<keyword evidence="4" id="KW-0378">Hydrolase</keyword>
<dbReference type="RefSeq" id="WP_141354048.1">
    <property type="nucleotide sequence ID" value="NZ_BJNV01000063.1"/>
</dbReference>
<dbReference type="GO" id="GO:0004190">
    <property type="term" value="F:aspartic-type endopeptidase activity"/>
    <property type="evidence" value="ECO:0007669"/>
    <property type="project" value="UniProtKB-KW"/>
</dbReference>
<dbReference type="Proteomes" id="UP000318422">
    <property type="component" value="Unassembled WGS sequence"/>
</dbReference>
<proteinExistence type="inferred from homology"/>
<evidence type="ECO:0000256" key="1">
    <source>
        <dbReference type="ARBA" id="ARBA00006814"/>
    </source>
</evidence>
<evidence type="ECO:0000313" key="5">
    <source>
        <dbReference type="EMBL" id="GEC97081.1"/>
    </source>
</evidence>
<organism evidence="5 6">
    <name type="scientific">Zoogloea ramigera</name>
    <dbReference type="NCBI Taxonomy" id="350"/>
    <lineage>
        <taxon>Bacteria</taxon>
        <taxon>Pseudomonadati</taxon>
        <taxon>Pseudomonadota</taxon>
        <taxon>Betaproteobacteria</taxon>
        <taxon>Rhodocyclales</taxon>
        <taxon>Zoogloeaceae</taxon>
        <taxon>Zoogloea</taxon>
    </lineage>
</organism>
<evidence type="ECO:0008006" key="7">
    <source>
        <dbReference type="Google" id="ProtNLM"/>
    </source>
</evidence>
<evidence type="ECO:0000313" key="6">
    <source>
        <dbReference type="Proteomes" id="UP000318422"/>
    </source>
</evidence>
<comment type="similarity">
    <text evidence="1">Belongs to the peptidase A31 family.</text>
</comment>
<dbReference type="InterPro" id="IPR023430">
    <property type="entry name" value="Pept_HybD-like_dom_sf"/>
</dbReference>